<gene>
    <name evidence="2" type="ORF">PENNAL_c0161G04474</name>
</gene>
<evidence type="ECO:0000256" key="1">
    <source>
        <dbReference type="SAM" id="MobiDB-lite"/>
    </source>
</evidence>
<dbReference type="Proteomes" id="UP000191691">
    <property type="component" value="Unassembled WGS sequence"/>
</dbReference>
<sequence length="107" mass="11823">MAAIGQGGLGGGSPLLIIQEVWRIEADYEEPDDDPHYFARVLDVASIVVAQMFCDKLYSHKKMPQEENQSAKNDEAPGRDDRIVAKAVSGQVRAVPLENSDIEKRIN</sequence>
<evidence type="ECO:0000313" key="3">
    <source>
        <dbReference type="Proteomes" id="UP000191691"/>
    </source>
</evidence>
<evidence type="ECO:0000313" key="2">
    <source>
        <dbReference type="EMBL" id="OQE67763.1"/>
    </source>
</evidence>
<accession>A0A1V6WY09</accession>
<dbReference type="AlphaFoldDB" id="A0A1V6WY09"/>
<dbReference type="EMBL" id="MOOB01000161">
    <property type="protein sequence ID" value="OQE67763.1"/>
    <property type="molecule type" value="Genomic_DNA"/>
</dbReference>
<protein>
    <submittedName>
        <fullName evidence="2">Uncharacterized protein</fullName>
    </submittedName>
</protein>
<comment type="caution">
    <text evidence="2">The sequence shown here is derived from an EMBL/GenBank/DDBJ whole genome shotgun (WGS) entry which is preliminary data.</text>
</comment>
<organism evidence="2 3">
    <name type="scientific">Penicillium nalgiovense</name>
    <dbReference type="NCBI Taxonomy" id="60175"/>
    <lineage>
        <taxon>Eukaryota</taxon>
        <taxon>Fungi</taxon>
        <taxon>Dikarya</taxon>
        <taxon>Ascomycota</taxon>
        <taxon>Pezizomycotina</taxon>
        <taxon>Eurotiomycetes</taxon>
        <taxon>Eurotiomycetidae</taxon>
        <taxon>Eurotiales</taxon>
        <taxon>Aspergillaceae</taxon>
        <taxon>Penicillium</taxon>
    </lineage>
</organism>
<keyword evidence="3" id="KW-1185">Reference proteome</keyword>
<reference evidence="3" key="1">
    <citation type="journal article" date="2017" name="Nat. Microbiol.">
        <title>Global analysis of biosynthetic gene clusters reveals vast potential of secondary metabolite production in Penicillium species.</title>
        <authorList>
            <person name="Nielsen J.C."/>
            <person name="Grijseels S."/>
            <person name="Prigent S."/>
            <person name="Ji B."/>
            <person name="Dainat J."/>
            <person name="Nielsen K.F."/>
            <person name="Frisvad J.C."/>
            <person name="Workman M."/>
            <person name="Nielsen J."/>
        </authorList>
    </citation>
    <scope>NUCLEOTIDE SEQUENCE [LARGE SCALE GENOMIC DNA]</scope>
    <source>
        <strain evidence="3">IBT 13039</strain>
    </source>
</reference>
<proteinExistence type="predicted"/>
<feature type="region of interest" description="Disordered" evidence="1">
    <location>
        <begin position="61"/>
        <end position="80"/>
    </location>
</feature>
<name>A0A1V6WY09_PENNA</name>